<dbReference type="OrthoDB" id="1938712at2759"/>
<comment type="caution">
    <text evidence="1">The sequence shown here is derived from an EMBL/GenBank/DDBJ whole genome shotgun (WGS) entry which is preliminary data.</text>
</comment>
<dbReference type="Proteomes" id="UP000554482">
    <property type="component" value="Unassembled WGS sequence"/>
</dbReference>
<sequence length="100" mass="11097">MLTFLARPFTGIGAVFLAVSIEHKPGRCNQVADALSRKVVEMVNAITTVETDFLPKIKEAMEKDITAGKLLQQVRDGTVRKFWEDEGILYAKGGRLYVPS</sequence>
<protein>
    <submittedName>
        <fullName evidence="1">Uncharacterized protein</fullName>
    </submittedName>
</protein>
<gene>
    <name evidence="1" type="ORF">FRX31_018060</name>
</gene>
<dbReference type="EMBL" id="JABWDY010021482">
    <property type="protein sequence ID" value="KAF5192353.1"/>
    <property type="molecule type" value="Genomic_DNA"/>
</dbReference>
<keyword evidence="2" id="KW-1185">Reference proteome</keyword>
<proteinExistence type="predicted"/>
<name>A0A7J6W5N2_THATH</name>
<organism evidence="1 2">
    <name type="scientific">Thalictrum thalictroides</name>
    <name type="common">Rue-anemone</name>
    <name type="synonym">Anemone thalictroides</name>
    <dbReference type="NCBI Taxonomy" id="46969"/>
    <lineage>
        <taxon>Eukaryota</taxon>
        <taxon>Viridiplantae</taxon>
        <taxon>Streptophyta</taxon>
        <taxon>Embryophyta</taxon>
        <taxon>Tracheophyta</taxon>
        <taxon>Spermatophyta</taxon>
        <taxon>Magnoliopsida</taxon>
        <taxon>Ranunculales</taxon>
        <taxon>Ranunculaceae</taxon>
        <taxon>Thalictroideae</taxon>
        <taxon>Thalictrum</taxon>
    </lineage>
</organism>
<evidence type="ECO:0000313" key="1">
    <source>
        <dbReference type="EMBL" id="KAF5192353.1"/>
    </source>
</evidence>
<accession>A0A7J6W5N2</accession>
<feature type="non-terminal residue" evidence="1">
    <location>
        <position position="100"/>
    </location>
</feature>
<dbReference type="AlphaFoldDB" id="A0A7J6W5N2"/>
<reference evidence="1 2" key="1">
    <citation type="submission" date="2020-06" db="EMBL/GenBank/DDBJ databases">
        <title>Transcriptomic and genomic resources for Thalictrum thalictroides and T. hernandezii: Facilitating candidate gene discovery in an emerging model plant lineage.</title>
        <authorList>
            <person name="Arias T."/>
            <person name="Riano-Pachon D.M."/>
            <person name="Di Stilio V.S."/>
        </authorList>
    </citation>
    <scope>NUCLEOTIDE SEQUENCE [LARGE SCALE GENOMIC DNA]</scope>
    <source>
        <strain evidence="2">cv. WT478/WT964</strain>
        <tissue evidence="1">Leaves</tissue>
    </source>
</reference>
<evidence type="ECO:0000313" key="2">
    <source>
        <dbReference type="Proteomes" id="UP000554482"/>
    </source>
</evidence>